<evidence type="ECO:0000256" key="4">
    <source>
        <dbReference type="ARBA" id="ARBA00022475"/>
    </source>
</evidence>
<dbReference type="PANTHER" id="PTHR30472:SF27">
    <property type="entry name" value="PETROBACTIN IMPORT SYSTEM PERMEASE PROTEIN YCLN"/>
    <property type="match status" value="1"/>
</dbReference>
<feature type="transmembrane region" description="Helical" evidence="8">
    <location>
        <begin position="266"/>
        <end position="285"/>
    </location>
</feature>
<sequence>MIALGLGLLVTAVLAMISLLIGAADTNILSLLWGLPDDQASQILMISRLPRTLALILAGSSLGIAGLVMQMIVRNRFVEPSTTGTTESAMLGFLVVTLLAPDWPIMGKMLVAAGFALMGMFLFLRLLKFVPLRDVVLVPLVGIMLAGVIGAITSFFAYRFNLLPMLLGWSMGDFSGVLRGRYELLWIGLGCTIAAGIAADRFTVAGMGREFTTNLGLNYRRTMLFGLVIVSLIASVCLVSVGSIPFLGLVVPNVVSLILGDNMRRAVPWVAVGGAAFVLAGDILGRVVRYPYEVPISVVVGVIGSAFFILLLLRRRTNAA</sequence>
<dbReference type="SUPFAM" id="SSF81345">
    <property type="entry name" value="ABC transporter involved in vitamin B12 uptake, BtuC"/>
    <property type="match status" value="1"/>
</dbReference>
<keyword evidence="7 8" id="KW-0472">Membrane</keyword>
<dbReference type="CDD" id="cd06550">
    <property type="entry name" value="TM_ABC_iron-siderophores_like"/>
    <property type="match status" value="1"/>
</dbReference>
<reference evidence="9 10" key="1">
    <citation type="submission" date="2023-08" db="EMBL/GenBank/DDBJ databases">
        <title>Characterization of two Paracoccaceae strains isolated from Phycosphere and proposal of Xinfangfangia lacusdiani sp. nov.</title>
        <authorList>
            <person name="Deng Y."/>
            <person name="Zhang Y.Q."/>
        </authorList>
    </citation>
    <scope>NUCLEOTIDE SEQUENCE [LARGE SCALE GENOMIC DNA]</scope>
    <source>
        <strain evidence="9 10">CPCC 101601</strain>
    </source>
</reference>
<protein>
    <submittedName>
        <fullName evidence="9">Iron chelate uptake ABC transporter family permease subunit</fullName>
    </submittedName>
</protein>
<feature type="transmembrane region" description="Helical" evidence="8">
    <location>
        <begin position="184"/>
        <end position="203"/>
    </location>
</feature>
<gene>
    <name evidence="9" type="ORF">Q9295_15950</name>
</gene>
<feature type="transmembrane region" description="Helical" evidence="8">
    <location>
        <begin position="292"/>
        <end position="313"/>
    </location>
</feature>
<evidence type="ECO:0000256" key="7">
    <source>
        <dbReference type="ARBA" id="ARBA00023136"/>
    </source>
</evidence>
<keyword evidence="4" id="KW-1003">Cell membrane</keyword>
<dbReference type="Pfam" id="PF01032">
    <property type="entry name" value="FecCD"/>
    <property type="match status" value="1"/>
</dbReference>
<comment type="subcellular location">
    <subcellularLocation>
        <location evidence="1">Cell membrane</location>
        <topology evidence="1">Multi-pass membrane protein</topology>
    </subcellularLocation>
</comment>
<evidence type="ECO:0000256" key="2">
    <source>
        <dbReference type="ARBA" id="ARBA00007935"/>
    </source>
</evidence>
<evidence type="ECO:0000313" key="10">
    <source>
        <dbReference type="Proteomes" id="UP001239680"/>
    </source>
</evidence>
<keyword evidence="5 8" id="KW-0812">Transmembrane</keyword>
<proteinExistence type="inferred from homology"/>
<comment type="similarity">
    <text evidence="2">Belongs to the binding-protein-dependent transport system permease family. FecCD subfamily.</text>
</comment>
<dbReference type="RefSeq" id="WP_306681572.1">
    <property type="nucleotide sequence ID" value="NZ_JAVDBT010000017.1"/>
</dbReference>
<feature type="transmembrane region" description="Helical" evidence="8">
    <location>
        <begin position="53"/>
        <end position="73"/>
    </location>
</feature>
<dbReference type="Gene3D" id="1.10.3470.10">
    <property type="entry name" value="ABC transporter involved in vitamin B12 uptake, BtuC"/>
    <property type="match status" value="1"/>
</dbReference>
<dbReference type="InterPro" id="IPR000522">
    <property type="entry name" value="ABC_transptr_permease_BtuC"/>
</dbReference>
<feature type="transmembrane region" description="Helical" evidence="8">
    <location>
        <begin position="85"/>
        <end position="103"/>
    </location>
</feature>
<evidence type="ECO:0000256" key="6">
    <source>
        <dbReference type="ARBA" id="ARBA00022989"/>
    </source>
</evidence>
<dbReference type="InterPro" id="IPR037294">
    <property type="entry name" value="ABC_BtuC-like"/>
</dbReference>
<dbReference type="PANTHER" id="PTHR30472">
    <property type="entry name" value="FERRIC ENTEROBACTIN TRANSPORT SYSTEM PERMEASE PROTEIN"/>
    <property type="match status" value="1"/>
</dbReference>
<evidence type="ECO:0000256" key="1">
    <source>
        <dbReference type="ARBA" id="ARBA00004651"/>
    </source>
</evidence>
<evidence type="ECO:0000313" key="9">
    <source>
        <dbReference type="EMBL" id="MDQ2067868.1"/>
    </source>
</evidence>
<keyword evidence="10" id="KW-1185">Reference proteome</keyword>
<feature type="transmembrane region" description="Helical" evidence="8">
    <location>
        <begin position="109"/>
        <end position="127"/>
    </location>
</feature>
<evidence type="ECO:0000256" key="3">
    <source>
        <dbReference type="ARBA" id="ARBA00022448"/>
    </source>
</evidence>
<dbReference type="Proteomes" id="UP001239680">
    <property type="component" value="Unassembled WGS sequence"/>
</dbReference>
<feature type="transmembrane region" description="Helical" evidence="8">
    <location>
        <begin position="224"/>
        <end position="246"/>
    </location>
</feature>
<accession>A0ABU0W1U9</accession>
<evidence type="ECO:0000256" key="8">
    <source>
        <dbReference type="SAM" id="Phobius"/>
    </source>
</evidence>
<evidence type="ECO:0000256" key="5">
    <source>
        <dbReference type="ARBA" id="ARBA00022692"/>
    </source>
</evidence>
<name>A0ABU0W1U9_9RHOB</name>
<keyword evidence="6 8" id="KW-1133">Transmembrane helix</keyword>
<feature type="transmembrane region" description="Helical" evidence="8">
    <location>
        <begin position="136"/>
        <end position="158"/>
    </location>
</feature>
<organism evidence="9 10">
    <name type="scientific">Pseudogemmobacter lacusdianii</name>
    <dbReference type="NCBI Taxonomy" id="3069608"/>
    <lineage>
        <taxon>Bacteria</taxon>
        <taxon>Pseudomonadati</taxon>
        <taxon>Pseudomonadota</taxon>
        <taxon>Alphaproteobacteria</taxon>
        <taxon>Rhodobacterales</taxon>
        <taxon>Paracoccaceae</taxon>
        <taxon>Pseudogemmobacter</taxon>
    </lineage>
</organism>
<comment type="caution">
    <text evidence="9">The sequence shown here is derived from an EMBL/GenBank/DDBJ whole genome shotgun (WGS) entry which is preliminary data.</text>
</comment>
<keyword evidence="3" id="KW-0813">Transport</keyword>
<dbReference type="EMBL" id="JAVDBT010000017">
    <property type="protein sequence ID" value="MDQ2067868.1"/>
    <property type="molecule type" value="Genomic_DNA"/>
</dbReference>